<evidence type="ECO:0008006" key="4">
    <source>
        <dbReference type="Google" id="ProtNLM"/>
    </source>
</evidence>
<keyword evidence="1" id="KW-1133">Transmembrane helix</keyword>
<keyword evidence="1" id="KW-0472">Membrane</keyword>
<dbReference type="InterPro" id="IPR029024">
    <property type="entry name" value="TerB-like"/>
</dbReference>
<keyword evidence="1" id="KW-0812">Transmembrane</keyword>
<name>A0A833HN79_9FIRM</name>
<evidence type="ECO:0000256" key="1">
    <source>
        <dbReference type="SAM" id="Phobius"/>
    </source>
</evidence>
<organism evidence="2 3">
    <name type="scientific">Alkaliphilus serpentinus</name>
    <dbReference type="NCBI Taxonomy" id="1482731"/>
    <lineage>
        <taxon>Bacteria</taxon>
        <taxon>Bacillati</taxon>
        <taxon>Bacillota</taxon>
        <taxon>Clostridia</taxon>
        <taxon>Peptostreptococcales</taxon>
        <taxon>Natronincolaceae</taxon>
        <taxon>Alkaliphilus</taxon>
    </lineage>
</organism>
<evidence type="ECO:0000313" key="3">
    <source>
        <dbReference type="Proteomes" id="UP000465601"/>
    </source>
</evidence>
<proteinExistence type="predicted"/>
<dbReference type="Gene3D" id="1.10.3680.10">
    <property type="entry name" value="TerB-like"/>
    <property type="match status" value="1"/>
</dbReference>
<feature type="transmembrane region" description="Helical" evidence="1">
    <location>
        <begin position="202"/>
        <end position="221"/>
    </location>
</feature>
<dbReference type="EMBL" id="WBZB01000034">
    <property type="protein sequence ID" value="KAB3529264.1"/>
    <property type="molecule type" value="Genomic_DNA"/>
</dbReference>
<evidence type="ECO:0000313" key="2">
    <source>
        <dbReference type="EMBL" id="KAB3529264.1"/>
    </source>
</evidence>
<sequence length="299" mass="34240">MGKLTIRPLEKLPSKIKLDYCKLLSLMVIVDGEINQLKMAAFYRLIANIKLPSGKRENLIDFIFSENKENIKLLANSVLTDLSDQERNILRFSLIKDLLIIKEADYVETKEENQLLDEMIILFEITREQLQFIEEELKKDEDFYHEGEGPKRSLVKSTLAKASAIGIPLTALYFSGSFRGLGPLGLITGIMGIGRLKGNKKSYLSGILFTILLGFGSYYGIKWLIHTKDRRELRIISLYKDKMSEIHKKALYYAEVDLQTIIDRIDQQEATDKLITLQEIKEALEKTIGTLRHTKPKAI</sequence>
<feature type="transmembrane region" description="Helical" evidence="1">
    <location>
        <begin position="159"/>
        <end position="182"/>
    </location>
</feature>
<keyword evidence="3" id="KW-1185">Reference proteome</keyword>
<reference evidence="2 3" key="1">
    <citation type="submission" date="2019-10" db="EMBL/GenBank/DDBJ databases">
        <title>Alkaliphilus serpentinus sp. nov. and Alkaliphilus pronyensis sp. nov., two novel anaerobic alkaliphilic species isolated from the serpentinized-hosted hydrothermal field of the Prony Bay (New Caledonia).</title>
        <authorList>
            <person name="Postec A."/>
        </authorList>
    </citation>
    <scope>NUCLEOTIDE SEQUENCE [LARGE SCALE GENOMIC DNA]</scope>
    <source>
        <strain evidence="2 3">LacT</strain>
    </source>
</reference>
<dbReference type="OrthoDB" id="1955363at2"/>
<dbReference type="AlphaFoldDB" id="A0A833HN79"/>
<comment type="caution">
    <text evidence="2">The sequence shown here is derived from an EMBL/GenBank/DDBJ whole genome shotgun (WGS) entry which is preliminary data.</text>
</comment>
<dbReference type="RefSeq" id="WP_151866153.1">
    <property type="nucleotide sequence ID" value="NZ_WBZB01000034.1"/>
</dbReference>
<protein>
    <recommendedName>
        <fullName evidence="4">TerB family tellurite resistance protein</fullName>
    </recommendedName>
</protein>
<gene>
    <name evidence="2" type="ORF">F8153_09660</name>
</gene>
<dbReference type="SUPFAM" id="SSF158682">
    <property type="entry name" value="TerB-like"/>
    <property type="match status" value="1"/>
</dbReference>
<accession>A0A833HN79</accession>
<dbReference type="Proteomes" id="UP000465601">
    <property type="component" value="Unassembled WGS sequence"/>
</dbReference>